<proteinExistence type="inferred from homology"/>
<evidence type="ECO:0000313" key="8">
    <source>
        <dbReference type="EMBL" id="GAA1100285.1"/>
    </source>
</evidence>
<feature type="transmembrane region" description="Helical" evidence="7">
    <location>
        <begin position="185"/>
        <end position="205"/>
    </location>
</feature>
<feature type="transmembrane region" description="Helical" evidence="7">
    <location>
        <begin position="268"/>
        <end position="288"/>
    </location>
</feature>
<gene>
    <name evidence="8" type="ORF">GCM10009668_17700</name>
</gene>
<protein>
    <submittedName>
        <fullName evidence="8">Sulfate exporter family transporter</fullName>
    </submittedName>
</protein>
<keyword evidence="9" id="KW-1185">Reference proteome</keyword>
<keyword evidence="6 7" id="KW-0472">Membrane</keyword>
<evidence type="ECO:0000256" key="6">
    <source>
        <dbReference type="ARBA" id="ARBA00023136"/>
    </source>
</evidence>
<feature type="transmembrane region" description="Helical" evidence="7">
    <location>
        <begin position="300"/>
        <end position="321"/>
    </location>
</feature>
<reference evidence="8 9" key="1">
    <citation type="journal article" date="2019" name="Int. J. Syst. Evol. Microbiol.">
        <title>The Global Catalogue of Microorganisms (GCM) 10K type strain sequencing project: providing services to taxonomists for standard genome sequencing and annotation.</title>
        <authorList>
            <consortium name="The Broad Institute Genomics Platform"/>
            <consortium name="The Broad Institute Genome Sequencing Center for Infectious Disease"/>
            <person name="Wu L."/>
            <person name="Ma J."/>
        </authorList>
    </citation>
    <scope>NUCLEOTIDE SEQUENCE [LARGE SCALE GENOMIC DNA]</scope>
    <source>
        <strain evidence="8 9">JCM 13008</strain>
    </source>
</reference>
<dbReference type="Pfam" id="PF03601">
    <property type="entry name" value="Cons_hypoth698"/>
    <property type="match status" value="1"/>
</dbReference>
<feature type="transmembrane region" description="Helical" evidence="7">
    <location>
        <begin position="242"/>
        <end position="262"/>
    </location>
</feature>
<feature type="transmembrane region" description="Helical" evidence="7">
    <location>
        <begin position="151"/>
        <end position="173"/>
    </location>
</feature>
<feature type="transmembrane region" description="Helical" evidence="7">
    <location>
        <begin position="93"/>
        <end position="112"/>
    </location>
</feature>
<dbReference type="PANTHER" id="PTHR30106">
    <property type="entry name" value="INNER MEMBRANE PROTEIN YEIH-RELATED"/>
    <property type="match status" value="1"/>
</dbReference>
<keyword evidence="5 7" id="KW-1133">Transmembrane helix</keyword>
<dbReference type="PANTHER" id="PTHR30106:SF2">
    <property type="entry name" value="UPF0324 INNER MEMBRANE PROTEIN YEIH"/>
    <property type="match status" value="1"/>
</dbReference>
<name>A0ABN1TUJ4_9ACTN</name>
<keyword evidence="3" id="KW-1003">Cell membrane</keyword>
<sequence>MTSTLPPRTRRRLPAVLAPLAAAGVSLLAAQAVPFVGALMWGLIAGALVANLLRGREGLERQARASKPLIRLGVALLGLQLSVSALVDVGIGAVLIIVATVVVTFTTTLWLGPRLGVERELTALIAAGFSICGAAAIAASQDAVRASQRNVAAAVALVTLFGTATMLAIPVLADLLHLSDTEAGIWAGASIHEIAQVIASASLIGAATAPVAIAIKLGRVTALAPVVLVLARRHGSTDAPGVPWFVLGFLAACLVGSTGLLPGLVTDAASIAATVLLAAGMYGLGLGLTGRDLAGIGTRAVALGTIATLVAMGVPLLLLAIL</sequence>
<dbReference type="Proteomes" id="UP001501581">
    <property type="component" value="Unassembled WGS sequence"/>
</dbReference>
<organism evidence="8 9">
    <name type="scientific">Nocardioides dubius</name>
    <dbReference type="NCBI Taxonomy" id="317019"/>
    <lineage>
        <taxon>Bacteria</taxon>
        <taxon>Bacillati</taxon>
        <taxon>Actinomycetota</taxon>
        <taxon>Actinomycetes</taxon>
        <taxon>Propionibacteriales</taxon>
        <taxon>Nocardioidaceae</taxon>
        <taxon>Nocardioides</taxon>
    </lineage>
</organism>
<dbReference type="EMBL" id="BAAALG010000007">
    <property type="protein sequence ID" value="GAA1100285.1"/>
    <property type="molecule type" value="Genomic_DNA"/>
</dbReference>
<feature type="transmembrane region" description="Helical" evidence="7">
    <location>
        <begin position="121"/>
        <end position="139"/>
    </location>
</feature>
<keyword evidence="4 7" id="KW-0812">Transmembrane</keyword>
<comment type="similarity">
    <text evidence="2">Belongs to the UPF0324 family.</text>
</comment>
<evidence type="ECO:0000256" key="4">
    <source>
        <dbReference type="ARBA" id="ARBA00022692"/>
    </source>
</evidence>
<comment type="caution">
    <text evidence="8">The sequence shown here is derived from an EMBL/GenBank/DDBJ whole genome shotgun (WGS) entry which is preliminary data.</text>
</comment>
<evidence type="ECO:0000256" key="3">
    <source>
        <dbReference type="ARBA" id="ARBA00022475"/>
    </source>
</evidence>
<dbReference type="RefSeq" id="WP_343993479.1">
    <property type="nucleotide sequence ID" value="NZ_BAAALG010000007.1"/>
</dbReference>
<evidence type="ECO:0000256" key="2">
    <source>
        <dbReference type="ARBA" id="ARBA00007977"/>
    </source>
</evidence>
<dbReference type="InterPro" id="IPR018383">
    <property type="entry name" value="UPF0324_pro"/>
</dbReference>
<feature type="transmembrane region" description="Helical" evidence="7">
    <location>
        <begin position="39"/>
        <end position="56"/>
    </location>
</feature>
<evidence type="ECO:0000256" key="5">
    <source>
        <dbReference type="ARBA" id="ARBA00022989"/>
    </source>
</evidence>
<accession>A0ABN1TUJ4</accession>
<evidence type="ECO:0000313" key="9">
    <source>
        <dbReference type="Proteomes" id="UP001501581"/>
    </source>
</evidence>
<evidence type="ECO:0000256" key="7">
    <source>
        <dbReference type="SAM" id="Phobius"/>
    </source>
</evidence>
<comment type="subcellular location">
    <subcellularLocation>
        <location evidence="1">Cell membrane</location>
        <topology evidence="1">Multi-pass membrane protein</topology>
    </subcellularLocation>
</comment>
<evidence type="ECO:0000256" key="1">
    <source>
        <dbReference type="ARBA" id="ARBA00004651"/>
    </source>
</evidence>